<reference evidence="6 7" key="1">
    <citation type="journal article" date="2016" name="Nat. Commun.">
        <title>Thousands of microbial genomes shed light on interconnected biogeochemical processes in an aquifer system.</title>
        <authorList>
            <person name="Anantharaman K."/>
            <person name="Brown C.T."/>
            <person name="Hug L.A."/>
            <person name="Sharon I."/>
            <person name="Castelle C.J."/>
            <person name="Probst A.J."/>
            <person name="Thomas B.C."/>
            <person name="Singh A."/>
            <person name="Wilkins M.J."/>
            <person name="Karaoz U."/>
            <person name="Brodie E.L."/>
            <person name="Williams K.H."/>
            <person name="Hubbard S.S."/>
            <person name="Banfield J.F."/>
        </authorList>
    </citation>
    <scope>NUCLEOTIDE SEQUENCE [LARGE SCALE GENOMIC DNA]</scope>
</reference>
<dbReference type="InterPro" id="IPR051202">
    <property type="entry name" value="Peptidase_C40"/>
</dbReference>
<evidence type="ECO:0000259" key="5">
    <source>
        <dbReference type="PROSITE" id="PS51935"/>
    </source>
</evidence>
<dbReference type="PROSITE" id="PS51935">
    <property type="entry name" value="NLPC_P60"/>
    <property type="match status" value="1"/>
</dbReference>
<accession>A0A1F6LKB8</accession>
<keyword evidence="3" id="KW-0378">Hydrolase</keyword>
<proteinExistence type="inferred from homology"/>
<dbReference type="GO" id="GO:0008234">
    <property type="term" value="F:cysteine-type peptidase activity"/>
    <property type="evidence" value="ECO:0007669"/>
    <property type="project" value="UniProtKB-KW"/>
</dbReference>
<keyword evidence="2" id="KW-0645">Protease</keyword>
<dbReference type="Pfam" id="PF00877">
    <property type="entry name" value="NLPC_P60"/>
    <property type="match status" value="1"/>
</dbReference>
<evidence type="ECO:0000256" key="1">
    <source>
        <dbReference type="ARBA" id="ARBA00007074"/>
    </source>
</evidence>
<organism evidence="6 7">
    <name type="scientific">Candidatus Magasanikbacteria bacterium RIFCSPHIGHO2_01_FULL_33_34</name>
    <dbReference type="NCBI Taxonomy" id="1798671"/>
    <lineage>
        <taxon>Bacteria</taxon>
        <taxon>Candidatus Magasanikiibacteriota</taxon>
    </lineage>
</organism>
<comment type="similarity">
    <text evidence="1">Belongs to the peptidase C40 family.</text>
</comment>
<evidence type="ECO:0000313" key="7">
    <source>
        <dbReference type="Proteomes" id="UP000177067"/>
    </source>
</evidence>
<evidence type="ECO:0000256" key="4">
    <source>
        <dbReference type="ARBA" id="ARBA00022807"/>
    </source>
</evidence>
<dbReference type="SUPFAM" id="SSF54001">
    <property type="entry name" value="Cysteine proteinases"/>
    <property type="match status" value="1"/>
</dbReference>
<dbReference type="EMBL" id="MFPS01000006">
    <property type="protein sequence ID" value="OGH59831.1"/>
    <property type="molecule type" value="Genomic_DNA"/>
</dbReference>
<evidence type="ECO:0000256" key="3">
    <source>
        <dbReference type="ARBA" id="ARBA00022801"/>
    </source>
</evidence>
<keyword evidence="4" id="KW-0788">Thiol protease</keyword>
<dbReference type="Proteomes" id="UP000177067">
    <property type="component" value="Unassembled WGS sequence"/>
</dbReference>
<evidence type="ECO:0000256" key="2">
    <source>
        <dbReference type="ARBA" id="ARBA00022670"/>
    </source>
</evidence>
<evidence type="ECO:0000313" key="6">
    <source>
        <dbReference type="EMBL" id="OGH59831.1"/>
    </source>
</evidence>
<dbReference type="Gene3D" id="3.90.1720.10">
    <property type="entry name" value="endopeptidase domain like (from Nostoc punctiforme)"/>
    <property type="match status" value="1"/>
</dbReference>
<gene>
    <name evidence="6" type="ORF">A2725_02330</name>
</gene>
<dbReference type="GO" id="GO:0006508">
    <property type="term" value="P:proteolysis"/>
    <property type="evidence" value="ECO:0007669"/>
    <property type="project" value="UniProtKB-KW"/>
</dbReference>
<protein>
    <recommendedName>
        <fullName evidence="5">NlpC/P60 domain-containing protein</fullName>
    </recommendedName>
</protein>
<dbReference type="InterPro" id="IPR038765">
    <property type="entry name" value="Papain-like_cys_pep_sf"/>
</dbReference>
<comment type="caution">
    <text evidence="6">The sequence shown here is derived from an EMBL/GenBank/DDBJ whole genome shotgun (WGS) entry which is preliminary data.</text>
</comment>
<dbReference type="InterPro" id="IPR000064">
    <property type="entry name" value="NLP_P60_dom"/>
</dbReference>
<sequence length="157" mass="17945">MNCTQFVGEVMKLMGKPAMKYIGPIDGMSPETGFDCSGFVTYLLREVVKFPRPVPRHCNEYFDTFGVFVHNFLPGDLVFFSRRNGGQFPDHMGIMISEISYAHSPGSDGKIVEVKSLKGGPIKNLYYEESRRIYTTNPIGFKRLSFKEGRYQRFFLS</sequence>
<feature type="domain" description="NlpC/P60" evidence="5">
    <location>
        <begin position="1"/>
        <end position="134"/>
    </location>
</feature>
<dbReference type="PANTHER" id="PTHR47053">
    <property type="entry name" value="MUREIN DD-ENDOPEPTIDASE MEPH-RELATED"/>
    <property type="match status" value="1"/>
</dbReference>
<dbReference type="AlphaFoldDB" id="A0A1F6LKB8"/>
<name>A0A1F6LKB8_9BACT</name>
<dbReference type="PANTHER" id="PTHR47053:SF1">
    <property type="entry name" value="MUREIN DD-ENDOPEPTIDASE MEPH-RELATED"/>
    <property type="match status" value="1"/>
</dbReference>